<comment type="subcellular location">
    <subcellularLocation>
        <location evidence="1">Cell membrane</location>
        <topology evidence="1">Multi-pass membrane protein</topology>
    </subcellularLocation>
</comment>
<dbReference type="PANTHER" id="PTHR33545:SF9">
    <property type="entry name" value="UPF0750 MEMBRANE PROTEIN YITE"/>
    <property type="match status" value="1"/>
</dbReference>
<dbReference type="InterPro" id="IPR019264">
    <property type="entry name" value="DUF2179"/>
</dbReference>
<feature type="transmembrane region" description="Helical" evidence="7">
    <location>
        <begin position="184"/>
        <end position="206"/>
    </location>
</feature>
<feature type="compositionally biased region" description="Basic residues" evidence="6">
    <location>
        <begin position="30"/>
        <end position="40"/>
    </location>
</feature>
<dbReference type="PIRSF" id="PIRSF006483">
    <property type="entry name" value="Membrane_protein_YitT"/>
    <property type="match status" value="1"/>
</dbReference>
<gene>
    <name evidence="9" type="ORF">O9H85_21235</name>
</gene>
<comment type="caution">
    <text evidence="9">The sequence shown here is derived from an EMBL/GenBank/DDBJ whole genome shotgun (WGS) entry which is preliminary data.</text>
</comment>
<reference evidence="9 10" key="1">
    <citation type="submission" date="2022-12" db="EMBL/GenBank/DDBJ databases">
        <title>Draft genome sequence of Paenibacillus sp. dW9.</title>
        <authorList>
            <person name="Choi E.-W."/>
            <person name="Kim D.-U."/>
        </authorList>
    </citation>
    <scope>NUCLEOTIDE SEQUENCE [LARGE SCALE GENOMIC DNA]</scope>
    <source>
        <strain evidence="10">dW9</strain>
    </source>
</reference>
<feature type="transmembrane region" description="Helical" evidence="7">
    <location>
        <begin position="212"/>
        <end position="234"/>
    </location>
</feature>
<accession>A0ABT4QDF1</accession>
<dbReference type="InterPro" id="IPR015867">
    <property type="entry name" value="N-reg_PII/ATP_PRibTrfase_C"/>
</dbReference>
<dbReference type="Proteomes" id="UP001527882">
    <property type="component" value="Unassembled WGS sequence"/>
</dbReference>
<dbReference type="CDD" id="cd16380">
    <property type="entry name" value="YitT_C"/>
    <property type="match status" value="1"/>
</dbReference>
<dbReference type="Pfam" id="PF10035">
    <property type="entry name" value="DUF2179"/>
    <property type="match status" value="1"/>
</dbReference>
<dbReference type="InterPro" id="IPR003740">
    <property type="entry name" value="YitT"/>
</dbReference>
<evidence type="ECO:0000256" key="2">
    <source>
        <dbReference type="ARBA" id="ARBA00022475"/>
    </source>
</evidence>
<evidence type="ECO:0000256" key="6">
    <source>
        <dbReference type="SAM" id="MobiDB-lite"/>
    </source>
</evidence>
<name>A0ABT4QDF1_9BACL</name>
<evidence type="ECO:0000259" key="8">
    <source>
        <dbReference type="Pfam" id="PF10035"/>
    </source>
</evidence>
<feature type="domain" description="DUF2179" evidence="8">
    <location>
        <begin position="258"/>
        <end position="312"/>
    </location>
</feature>
<dbReference type="EMBL" id="JAQAGZ010000014">
    <property type="protein sequence ID" value="MCZ8514898.1"/>
    <property type="molecule type" value="Genomic_DNA"/>
</dbReference>
<feature type="transmembrane region" description="Helical" evidence="7">
    <location>
        <begin position="104"/>
        <end position="132"/>
    </location>
</feature>
<keyword evidence="3 7" id="KW-0812">Transmembrane</keyword>
<keyword evidence="5 7" id="KW-0472">Membrane</keyword>
<dbReference type="Pfam" id="PF02588">
    <property type="entry name" value="YitT_membrane"/>
    <property type="match status" value="1"/>
</dbReference>
<dbReference type="PANTHER" id="PTHR33545">
    <property type="entry name" value="UPF0750 MEMBRANE PROTEIN YITT-RELATED"/>
    <property type="match status" value="1"/>
</dbReference>
<evidence type="ECO:0000256" key="5">
    <source>
        <dbReference type="ARBA" id="ARBA00023136"/>
    </source>
</evidence>
<evidence type="ECO:0000313" key="10">
    <source>
        <dbReference type="Proteomes" id="UP001527882"/>
    </source>
</evidence>
<dbReference type="RefSeq" id="WP_269883426.1">
    <property type="nucleotide sequence ID" value="NZ_JAQAGZ010000014.1"/>
</dbReference>
<evidence type="ECO:0000256" key="1">
    <source>
        <dbReference type="ARBA" id="ARBA00004651"/>
    </source>
</evidence>
<dbReference type="Gene3D" id="3.30.70.120">
    <property type="match status" value="1"/>
</dbReference>
<sequence length="321" mass="34417">MKAEQGQEPGQQARELRRSRSKAGGENGRRRDRRKRRTKANRTATAIKEYTLLLLGSLMIALSFNMFLSPNQVASGGVSGISIIVKQLFAVEPALTQWALNIPLFLLGLWLLGGHFGLKTAVGSVVLPLMVLLTKNLPALTNNLLLASIYGGILVGLGLGLVFRGRGSTGGLDLAAQLIHKYTGIALGLCVAMLDGLVILTAGIVLSPEKALYALIGLFVTSKTINVVQLGLSYSKVAFIISDRESALRQAILYELDRGFTRLDAKGGYTGETRAVLMVVVSQTEVTRLKTLVRGIDPHAFVILSDTNEVLGEGFKLSGTS</sequence>
<protein>
    <submittedName>
        <fullName evidence="9">YitT family protein</fullName>
    </submittedName>
</protein>
<evidence type="ECO:0000256" key="4">
    <source>
        <dbReference type="ARBA" id="ARBA00022989"/>
    </source>
</evidence>
<evidence type="ECO:0000256" key="7">
    <source>
        <dbReference type="SAM" id="Phobius"/>
    </source>
</evidence>
<feature type="transmembrane region" description="Helical" evidence="7">
    <location>
        <begin position="50"/>
        <end position="68"/>
    </location>
</feature>
<feature type="region of interest" description="Disordered" evidence="6">
    <location>
        <begin position="1"/>
        <end position="41"/>
    </location>
</feature>
<proteinExistence type="predicted"/>
<evidence type="ECO:0000256" key="3">
    <source>
        <dbReference type="ARBA" id="ARBA00022692"/>
    </source>
</evidence>
<organism evidence="9 10">
    <name type="scientific">Paenibacillus gyeongsangnamensis</name>
    <dbReference type="NCBI Taxonomy" id="3388067"/>
    <lineage>
        <taxon>Bacteria</taxon>
        <taxon>Bacillati</taxon>
        <taxon>Bacillota</taxon>
        <taxon>Bacilli</taxon>
        <taxon>Bacillales</taxon>
        <taxon>Paenibacillaceae</taxon>
        <taxon>Paenibacillus</taxon>
    </lineage>
</organism>
<keyword evidence="2" id="KW-1003">Cell membrane</keyword>
<keyword evidence="10" id="KW-1185">Reference proteome</keyword>
<keyword evidence="4 7" id="KW-1133">Transmembrane helix</keyword>
<dbReference type="InterPro" id="IPR051461">
    <property type="entry name" value="UPF0750_membrane"/>
</dbReference>
<evidence type="ECO:0000313" key="9">
    <source>
        <dbReference type="EMBL" id="MCZ8514898.1"/>
    </source>
</evidence>
<feature type="transmembrane region" description="Helical" evidence="7">
    <location>
        <begin position="144"/>
        <end position="163"/>
    </location>
</feature>